<proteinExistence type="predicted"/>
<evidence type="ECO:0000256" key="1">
    <source>
        <dbReference type="ARBA" id="ARBA00004429"/>
    </source>
</evidence>
<feature type="transmembrane region" description="Helical" evidence="9">
    <location>
        <begin position="118"/>
        <end position="136"/>
    </location>
</feature>
<feature type="transmembrane region" description="Helical" evidence="9">
    <location>
        <begin position="355"/>
        <end position="376"/>
    </location>
</feature>
<evidence type="ECO:0000256" key="6">
    <source>
        <dbReference type="ARBA" id="ARBA00022970"/>
    </source>
</evidence>
<dbReference type="PANTHER" id="PTHR46997:SF2">
    <property type="entry name" value="TYROSINE-SPECIFIC TRANSPORT SYSTEM"/>
    <property type="match status" value="1"/>
</dbReference>
<sequence length="378" mass="41506">MNKKYWLAIATMAGTIIGVGMFGLPYVSAQSGLSIGIIYLVLLTCLTAIFHLSYGEIVLRTKEEFRFVGYGGWYLGAFAKKILTLSTIGGLIGGQIAYIIVGGIFLNEIFISLGYGLFFWQIVNFVIASLIVFFGLRIVSRVELWMSGFLVLVIVFVFFSGLPYIDIGNFTSLNMSNIFLPYGVVLFSLFGGVAVPEVVRLLKGRDGEIKDAILWGTFIPGILYILFVITVLGIVGASVTSEPVSDLVPYLGRVITFGGFIFGFIACFTSYISFGEGLKKIFQLDLDINKILSWAMSMVVPFLFFLSLQDESFINIIGLVGAVFGGINSAALMMILQKAKIKGDRSPEYSLRLPILAGAIITFLMLLGVVLQIIYWQI</sequence>
<dbReference type="PANTHER" id="PTHR46997">
    <property type="entry name" value="LOW AFFINITY TRYPTOPHAN PERMEASE-RELATED"/>
    <property type="match status" value="1"/>
</dbReference>
<evidence type="ECO:0000256" key="5">
    <source>
        <dbReference type="ARBA" id="ARBA00022692"/>
    </source>
</evidence>
<feature type="transmembrane region" description="Helical" evidence="9">
    <location>
        <begin position="82"/>
        <end position="106"/>
    </location>
</feature>
<dbReference type="InterPro" id="IPR013059">
    <property type="entry name" value="Trp_tyr_transpt"/>
</dbReference>
<dbReference type="Gene3D" id="1.20.1740.10">
    <property type="entry name" value="Amino acid/polyamine transporter I"/>
    <property type="match status" value="1"/>
</dbReference>
<organism evidence="10 11">
    <name type="scientific">Candidatus Portnoybacteria bacterium CG10_big_fil_rev_8_21_14_0_10_36_7</name>
    <dbReference type="NCBI Taxonomy" id="1974812"/>
    <lineage>
        <taxon>Bacteria</taxon>
        <taxon>Candidatus Portnoyibacteriota</taxon>
    </lineage>
</organism>
<dbReference type="GO" id="GO:0015173">
    <property type="term" value="F:aromatic amino acid transmembrane transporter activity"/>
    <property type="evidence" value="ECO:0007669"/>
    <property type="project" value="InterPro"/>
</dbReference>
<name>A0A2M8KD52_9BACT</name>
<evidence type="ECO:0000313" key="11">
    <source>
        <dbReference type="Proteomes" id="UP000231450"/>
    </source>
</evidence>
<dbReference type="InterPro" id="IPR018227">
    <property type="entry name" value="Amino_acid_transport_2"/>
</dbReference>
<keyword evidence="7 9" id="KW-1133">Transmembrane helix</keyword>
<comment type="subcellular location">
    <subcellularLocation>
        <location evidence="1">Cell inner membrane</location>
        <topology evidence="1">Multi-pass membrane protein</topology>
    </subcellularLocation>
</comment>
<comment type="caution">
    <text evidence="10">The sequence shown here is derived from an EMBL/GenBank/DDBJ whole genome shotgun (WGS) entry which is preliminary data.</text>
</comment>
<feature type="transmembrane region" description="Helical" evidence="9">
    <location>
        <begin position="179"/>
        <end position="202"/>
    </location>
</feature>
<feature type="transmembrane region" description="Helical" evidence="9">
    <location>
        <begin position="250"/>
        <end position="271"/>
    </location>
</feature>
<feature type="transmembrane region" description="Helical" evidence="9">
    <location>
        <begin position="314"/>
        <end position="335"/>
    </location>
</feature>
<evidence type="ECO:0000256" key="7">
    <source>
        <dbReference type="ARBA" id="ARBA00022989"/>
    </source>
</evidence>
<feature type="transmembrane region" description="Helical" evidence="9">
    <location>
        <begin position="148"/>
        <end position="167"/>
    </location>
</feature>
<keyword evidence="6" id="KW-0029">Amino-acid transport</keyword>
<keyword evidence="4" id="KW-0997">Cell inner membrane</keyword>
<keyword evidence="5 9" id="KW-0812">Transmembrane</keyword>
<keyword evidence="2" id="KW-0813">Transport</keyword>
<feature type="transmembrane region" description="Helical" evidence="9">
    <location>
        <begin position="7"/>
        <end position="27"/>
    </location>
</feature>
<feature type="transmembrane region" description="Helical" evidence="9">
    <location>
        <begin position="33"/>
        <end position="54"/>
    </location>
</feature>
<dbReference type="GO" id="GO:0003333">
    <property type="term" value="P:amino acid transmembrane transport"/>
    <property type="evidence" value="ECO:0007669"/>
    <property type="project" value="InterPro"/>
</dbReference>
<evidence type="ECO:0000256" key="3">
    <source>
        <dbReference type="ARBA" id="ARBA00022475"/>
    </source>
</evidence>
<dbReference type="AlphaFoldDB" id="A0A2M8KD52"/>
<evidence type="ECO:0008006" key="12">
    <source>
        <dbReference type="Google" id="ProtNLM"/>
    </source>
</evidence>
<evidence type="ECO:0000256" key="9">
    <source>
        <dbReference type="SAM" id="Phobius"/>
    </source>
</evidence>
<reference evidence="11" key="1">
    <citation type="submission" date="2017-09" db="EMBL/GenBank/DDBJ databases">
        <title>Depth-based differentiation of microbial function through sediment-hosted aquifers and enrichment of novel symbionts in the deep terrestrial subsurface.</title>
        <authorList>
            <person name="Probst A.J."/>
            <person name="Ladd B."/>
            <person name="Jarett J.K."/>
            <person name="Geller-Mcgrath D.E."/>
            <person name="Sieber C.M.K."/>
            <person name="Emerson J.B."/>
            <person name="Anantharaman K."/>
            <person name="Thomas B.C."/>
            <person name="Malmstrom R."/>
            <person name="Stieglmeier M."/>
            <person name="Klingl A."/>
            <person name="Woyke T."/>
            <person name="Ryan C.M."/>
            <person name="Banfield J.F."/>
        </authorList>
    </citation>
    <scope>NUCLEOTIDE SEQUENCE [LARGE SCALE GENOMIC DNA]</scope>
</reference>
<accession>A0A2M8KD52</accession>
<evidence type="ECO:0000313" key="10">
    <source>
        <dbReference type="EMBL" id="PJE57862.1"/>
    </source>
</evidence>
<dbReference type="Pfam" id="PF03222">
    <property type="entry name" value="Trp_Tyr_perm"/>
    <property type="match status" value="1"/>
</dbReference>
<keyword evidence="8 9" id="KW-0472">Membrane</keyword>
<dbReference type="Proteomes" id="UP000231450">
    <property type="component" value="Unassembled WGS sequence"/>
</dbReference>
<protein>
    <recommendedName>
        <fullName evidence="12">Amino acid transporter transmembrane domain-containing protein</fullName>
    </recommendedName>
</protein>
<keyword evidence="3" id="KW-1003">Cell membrane</keyword>
<dbReference type="GO" id="GO:0005886">
    <property type="term" value="C:plasma membrane"/>
    <property type="evidence" value="ECO:0007669"/>
    <property type="project" value="UniProtKB-SubCell"/>
</dbReference>
<feature type="transmembrane region" description="Helical" evidence="9">
    <location>
        <begin position="214"/>
        <end position="238"/>
    </location>
</feature>
<feature type="transmembrane region" description="Helical" evidence="9">
    <location>
        <begin position="291"/>
        <end position="308"/>
    </location>
</feature>
<gene>
    <name evidence="10" type="ORF">COU81_03650</name>
</gene>
<evidence type="ECO:0000256" key="2">
    <source>
        <dbReference type="ARBA" id="ARBA00022448"/>
    </source>
</evidence>
<evidence type="ECO:0000256" key="4">
    <source>
        <dbReference type="ARBA" id="ARBA00022519"/>
    </source>
</evidence>
<evidence type="ECO:0000256" key="8">
    <source>
        <dbReference type="ARBA" id="ARBA00023136"/>
    </source>
</evidence>
<dbReference type="EMBL" id="PFDW01000074">
    <property type="protein sequence ID" value="PJE57862.1"/>
    <property type="molecule type" value="Genomic_DNA"/>
</dbReference>